<dbReference type="Proteomes" id="UP000244336">
    <property type="component" value="Chromosome 6"/>
</dbReference>
<dbReference type="Gramene" id="PUZ50340">
    <property type="protein sequence ID" value="PUZ50340"/>
    <property type="gene ID" value="GQ55_6G052200"/>
</dbReference>
<dbReference type="EMBL" id="CM009754">
    <property type="protein sequence ID" value="PUZ50340.1"/>
    <property type="molecule type" value="Genomic_DNA"/>
</dbReference>
<evidence type="ECO:0000256" key="1">
    <source>
        <dbReference type="SAM" id="MobiDB-lite"/>
    </source>
</evidence>
<name>A0A2T7D464_9POAL</name>
<evidence type="ECO:0000313" key="2">
    <source>
        <dbReference type="EMBL" id="PUZ50340.1"/>
    </source>
</evidence>
<sequence>MQNSRSYRLRFKICLIHPLDPPLKLYKHRFFQKSMGLNSALLHMHGVAYIDHNGVGMEWISARVRRFGSSQFAYFCHELSPFSRTASFVRFGPDLHSAWLESSQSQVRTQDAADTPNSQPQCWTPSRPVIPKARRRFSSPRLLGRARGGCAHLPDPTPCPSVRHNLWPTRTGSTGRQESAS</sequence>
<gene>
    <name evidence="2" type="ORF">GQ55_6G052200</name>
</gene>
<feature type="compositionally biased region" description="Polar residues" evidence="1">
    <location>
        <begin position="115"/>
        <end position="124"/>
    </location>
</feature>
<evidence type="ECO:0000313" key="3">
    <source>
        <dbReference type="Proteomes" id="UP000244336"/>
    </source>
</evidence>
<dbReference type="AlphaFoldDB" id="A0A2T7D464"/>
<organism evidence="2 3">
    <name type="scientific">Panicum hallii var. hallii</name>
    <dbReference type="NCBI Taxonomy" id="1504633"/>
    <lineage>
        <taxon>Eukaryota</taxon>
        <taxon>Viridiplantae</taxon>
        <taxon>Streptophyta</taxon>
        <taxon>Embryophyta</taxon>
        <taxon>Tracheophyta</taxon>
        <taxon>Spermatophyta</taxon>
        <taxon>Magnoliopsida</taxon>
        <taxon>Liliopsida</taxon>
        <taxon>Poales</taxon>
        <taxon>Poaceae</taxon>
        <taxon>PACMAD clade</taxon>
        <taxon>Panicoideae</taxon>
        <taxon>Panicodae</taxon>
        <taxon>Paniceae</taxon>
        <taxon>Panicinae</taxon>
        <taxon>Panicum</taxon>
        <taxon>Panicum sect. Panicum</taxon>
    </lineage>
</organism>
<accession>A0A2T7D464</accession>
<protein>
    <submittedName>
        <fullName evidence="2">Uncharacterized protein</fullName>
    </submittedName>
</protein>
<reference evidence="2 3" key="1">
    <citation type="submission" date="2018-04" db="EMBL/GenBank/DDBJ databases">
        <title>WGS assembly of Panicum hallii var. hallii HAL2.</title>
        <authorList>
            <person name="Lovell J."/>
            <person name="Jenkins J."/>
            <person name="Lowry D."/>
            <person name="Mamidi S."/>
            <person name="Sreedasyam A."/>
            <person name="Weng X."/>
            <person name="Barry K."/>
            <person name="Bonette J."/>
            <person name="Campitelli B."/>
            <person name="Daum C."/>
            <person name="Gordon S."/>
            <person name="Gould B."/>
            <person name="Lipzen A."/>
            <person name="MacQueen A."/>
            <person name="Palacio-Mejia J."/>
            <person name="Plott C."/>
            <person name="Shakirov E."/>
            <person name="Shu S."/>
            <person name="Yoshinaga Y."/>
            <person name="Zane M."/>
            <person name="Rokhsar D."/>
            <person name="Grimwood J."/>
            <person name="Schmutz J."/>
            <person name="Juenger T."/>
        </authorList>
    </citation>
    <scope>NUCLEOTIDE SEQUENCE [LARGE SCALE GENOMIC DNA]</scope>
    <source>
        <strain evidence="3">cv. HAL2</strain>
    </source>
</reference>
<feature type="region of interest" description="Disordered" evidence="1">
    <location>
        <begin position="148"/>
        <end position="181"/>
    </location>
</feature>
<feature type="region of interest" description="Disordered" evidence="1">
    <location>
        <begin position="106"/>
        <end position="127"/>
    </location>
</feature>
<proteinExistence type="predicted"/>
<keyword evidence="3" id="KW-1185">Reference proteome</keyword>
<feature type="compositionally biased region" description="Polar residues" evidence="1">
    <location>
        <begin position="168"/>
        <end position="181"/>
    </location>
</feature>